<evidence type="ECO:0000313" key="2">
    <source>
        <dbReference type="Proteomes" id="UP000183832"/>
    </source>
</evidence>
<name>A0A1J1J5R9_9DIPT</name>
<sequence>MSYSNSPMSFLDEDKYNSERILAMKYIKDRIERASTVQNILAPITSQDEYIFEKVNDNASDVSELSDPFAEIGTNIIYNAEHKQKRRLSKVEADVLIMNSFPPTHMEVQNELVGEMKLKPPNLDVEKIMENLINKTEAIDDDSEGFKELTEKLKNAGLEGHKERKKKLLEKEKLKQKPKIKKTKEEQDLEASSMLSGVWRMLDAASMEEDGFPITQAGYNFYEDKKTRVLPSDLTWNQKEEIRRKCENWLKEVK</sequence>
<reference evidence="1 2" key="1">
    <citation type="submission" date="2015-04" db="EMBL/GenBank/DDBJ databases">
        <authorList>
            <person name="Syromyatnikov M.Y."/>
            <person name="Popov V.N."/>
        </authorList>
    </citation>
    <scope>NUCLEOTIDE SEQUENCE [LARGE SCALE GENOMIC DNA]</scope>
</reference>
<dbReference type="Proteomes" id="UP000183832">
    <property type="component" value="Unassembled WGS sequence"/>
</dbReference>
<evidence type="ECO:0000313" key="1">
    <source>
        <dbReference type="EMBL" id="CRL07744.1"/>
    </source>
</evidence>
<keyword evidence="2" id="KW-1185">Reference proteome</keyword>
<accession>A0A1J1J5R9</accession>
<dbReference type="OrthoDB" id="7791471at2759"/>
<organism evidence="1 2">
    <name type="scientific">Clunio marinus</name>
    <dbReference type="NCBI Taxonomy" id="568069"/>
    <lineage>
        <taxon>Eukaryota</taxon>
        <taxon>Metazoa</taxon>
        <taxon>Ecdysozoa</taxon>
        <taxon>Arthropoda</taxon>
        <taxon>Hexapoda</taxon>
        <taxon>Insecta</taxon>
        <taxon>Pterygota</taxon>
        <taxon>Neoptera</taxon>
        <taxon>Endopterygota</taxon>
        <taxon>Diptera</taxon>
        <taxon>Nematocera</taxon>
        <taxon>Chironomoidea</taxon>
        <taxon>Chironomidae</taxon>
        <taxon>Clunio</taxon>
    </lineage>
</organism>
<gene>
    <name evidence="1" type="ORF">CLUMA_CG020698</name>
</gene>
<protein>
    <submittedName>
        <fullName evidence="1">CLUMA_CG020698, isoform A</fullName>
    </submittedName>
</protein>
<dbReference type="STRING" id="568069.A0A1J1J5R9"/>
<dbReference type="EMBL" id="CVRI01000073">
    <property type="protein sequence ID" value="CRL07744.1"/>
    <property type="molecule type" value="Genomic_DNA"/>
</dbReference>
<dbReference type="AlphaFoldDB" id="A0A1J1J5R9"/>
<proteinExistence type="predicted"/>